<feature type="compositionally biased region" description="Low complexity" evidence="1">
    <location>
        <begin position="112"/>
        <end position="135"/>
    </location>
</feature>
<organism evidence="3">
    <name type="scientific">Volvox carteri f. nagariensis</name>
    <dbReference type="NCBI Taxonomy" id="3068"/>
    <lineage>
        <taxon>Eukaryota</taxon>
        <taxon>Viridiplantae</taxon>
        <taxon>Chlorophyta</taxon>
        <taxon>core chlorophytes</taxon>
        <taxon>Chlorophyceae</taxon>
        <taxon>CS clade</taxon>
        <taxon>Chlamydomonadales</taxon>
        <taxon>Volvocaceae</taxon>
        <taxon>Volvox</taxon>
    </lineage>
</organism>
<dbReference type="OrthoDB" id="552354at2759"/>
<dbReference type="EMBL" id="GL378411">
    <property type="protein sequence ID" value="EFJ40609.1"/>
    <property type="molecule type" value="Genomic_DNA"/>
</dbReference>
<feature type="compositionally biased region" description="Low complexity" evidence="1">
    <location>
        <begin position="323"/>
        <end position="344"/>
    </location>
</feature>
<protein>
    <submittedName>
        <fullName evidence="2">Uncharacterized protein</fullName>
    </submittedName>
</protein>
<feature type="region of interest" description="Disordered" evidence="1">
    <location>
        <begin position="544"/>
        <end position="563"/>
    </location>
</feature>
<feature type="compositionally biased region" description="Low complexity" evidence="1">
    <location>
        <begin position="216"/>
        <end position="236"/>
    </location>
</feature>
<feature type="region of interest" description="Disordered" evidence="1">
    <location>
        <begin position="782"/>
        <end position="801"/>
    </location>
</feature>
<feature type="compositionally biased region" description="Gly residues" evidence="1">
    <location>
        <begin position="956"/>
        <end position="974"/>
    </location>
</feature>
<feature type="compositionally biased region" description="Low complexity" evidence="1">
    <location>
        <begin position="407"/>
        <end position="419"/>
    </location>
</feature>
<dbReference type="GeneID" id="9620929"/>
<feature type="region of interest" description="Disordered" evidence="1">
    <location>
        <begin position="481"/>
        <end position="503"/>
    </location>
</feature>
<name>D8UI43_VOLCA</name>
<gene>
    <name evidence="2" type="ORF">VOLCADRAFT_99586</name>
</gene>
<dbReference type="InterPro" id="IPR040031">
    <property type="entry name" value="Codanin-1"/>
</dbReference>
<evidence type="ECO:0000313" key="2">
    <source>
        <dbReference type="EMBL" id="EFJ40609.1"/>
    </source>
</evidence>
<dbReference type="STRING" id="3068.D8UI43"/>
<feature type="region of interest" description="Disordered" evidence="1">
    <location>
        <begin position="1897"/>
        <end position="1921"/>
    </location>
</feature>
<feature type="compositionally biased region" description="Low complexity" evidence="1">
    <location>
        <begin position="835"/>
        <end position="845"/>
    </location>
</feature>
<feature type="compositionally biased region" description="Basic and acidic residues" evidence="1">
    <location>
        <begin position="791"/>
        <end position="801"/>
    </location>
</feature>
<accession>D8UI43</accession>
<dbReference type="GO" id="GO:0005634">
    <property type="term" value="C:nucleus"/>
    <property type="evidence" value="ECO:0007669"/>
    <property type="project" value="TreeGrafter"/>
</dbReference>
<feature type="region of interest" description="Disordered" evidence="1">
    <location>
        <begin position="1366"/>
        <end position="1388"/>
    </location>
</feature>
<evidence type="ECO:0000313" key="3">
    <source>
        <dbReference type="Proteomes" id="UP000001058"/>
    </source>
</evidence>
<feature type="compositionally biased region" description="Low complexity" evidence="1">
    <location>
        <begin position="154"/>
        <end position="174"/>
    </location>
</feature>
<dbReference type="KEGG" id="vcn:VOLCADRAFT_99586"/>
<feature type="compositionally biased region" description="Polar residues" evidence="1">
    <location>
        <begin position="1366"/>
        <end position="1381"/>
    </location>
</feature>
<feature type="compositionally biased region" description="Low complexity" evidence="1">
    <location>
        <begin position="2072"/>
        <end position="2086"/>
    </location>
</feature>
<dbReference type="PANTHER" id="PTHR28678">
    <property type="entry name" value="CODANIN-1"/>
    <property type="match status" value="1"/>
</dbReference>
<feature type="compositionally biased region" description="Polar residues" evidence="1">
    <location>
        <begin position="926"/>
        <end position="937"/>
    </location>
</feature>
<reference evidence="2 3" key="1">
    <citation type="journal article" date="2010" name="Science">
        <title>Genomic analysis of organismal complexity in the multicellular green alga Volvox carteri.</title>
        <authorList>
            <person name="Prochnik S.E."/>
            <person name="Umen J."/>
            <person name="Nedelcu A.M."/>
            <person name="Hallmann A."/>
            <person name="Miller S.M."/>
            <person name="Nishii I."/>
            <person name="Ferris P."/>
            <person name="Kuo A."/>
            <person name="Mitros T."/>
            <person name="Fritz-Laylin L.K."/>
            <person name="Hellsten U."/>
            <person name="Chapman J."/>
            <person name="Simakov O."/>
            <person name="Rensing S.A."/>
            <person name="Terry A."/>
            <person name="Pangilinan J."/>
            <person name="Kapitonov V."/>
            <person name="Jurka J."/>
            <person name="Salamov A."/>
            <person name="Shapiro H."/>
            <person name="Schmutz J."/>
            <person name="Grimwood J."/>
            <person name="Lindquist E."/>
            <person name="Lucas S."/>
            <person name="Grigoriev I.V."/>
            <person name="Schmitt R."/>
            <person name="Kirk D."/>
            <person name="Rokhsar D.S."/>
        </authorList>
    </citation>
    <scope>NUCLEOTIDE SEQUENCE [LARGE SCALE GENOMIC DNA]</scope>
    <source>
        <strain evidence="3">f. Nagariensis / Eve</strain>
    </source>
</reference>
<dbReference type="PANTHER" id="PTHR28678:SF1">
    <property type="entry name" value="CODANIN-1"/>
    <property type="match status" value="1"/>
</dbReference>
<feature type="region of interest" description="Disordered" evidence="1">
    <location>
        <begin position="2055"/>
        <end position="2086"/>
    </location>
</feature>
<feature type="compositionally biased region" description="Low complexity" evidence="1">
    <location>
        <begin position="427"/>
        <end position="436"/>
    </location>
</feature>
<dbReference type="GO" id="GO:0006325">
    <property type="term" value="P:chromatin organization"/>
    <property type="evidence" value="ECO:0007669"/>
    <property type="project" value="TreeGrafter"/>
</dbReference>
<feature type="region of interest" description="Disordered" evidence="1">
    <location>
        <begin position="926"/>
        <end position="1002"/>
    </location>
</feature>
<feature type="region of interest" description="Disordered" evidence="1">
    <location>
        <begin position="825"/>
        <end position="848"/>
    </location>
</feature>
<feature type="compositionally biased region" description="Gly residues" evidence="1">
    <location>
        <begin position="983"/>
        <end position="1002"/>
    </location>
</feature>
<dbReference type="RefSeq" id="XP_002958316.1">
    <property type="nucleotide sequence ID" value="XM_002958270.1"/>
</dbReference>
<feature type="compositionally biased region" description="Polar residues" evidence="1">
    <location>
        <begin position="490"/>
        <end position="499"/>
    </location>
</feature>
<dbReference type="Proteomes" id="UP000001058">
    <property type="component" value="Unassembled WGS sequence"/>
</dbReference>
<feature type="compositionally biased region" description="Gly residues" evidence="1">
    <location>
        <begin position="237"/>
        <end position="248"/>
    </location>
</feature>
<evidence type="ECO:0000256" key="1">
    <source>
        <dbReference type="SAM" id="MobiDB-lite"/>
    </source>
</evidence>
<feature type="compositionally biased region" description="Pro residues" evidence="1">
    <location>
        <begin position="550"/>
        <end position="562"/>
    </location>
</feature>
<keyword evidence="3" id="KW-1185">Reference proteome</keyword>
<sequence>MAATQVLQLLLLDQRLANDDLQEIVADDTGSRLEAYLHSRSLQAEDRWLAPTVTELRAAVLQLAKQGYLDHSRSIRLSKHDGWTRPPAAQTAKQSTQPAPGSTVGAPPSPSAFPALPAASRPPVSTPTAATPTTSWATSVTASAAAAPASSGAAAMAAPSPGTLSGPSTAAPTPSGGGAGRLQGAWAQGPLAAMSHKKQAALDERMRGRTPPVPSPAGGSWAAGSPSASVGSTGSAHAGGGGRGGRNGGPRHHNTPAESGHGRVGQQGAAQNGTVSLSGGGGGNMGSVAASGRSGPSSGVTGHPPNAMPNGHHHQPPRPTSGPPTHQASPAAQQPHAHAHGQAQSCVKRIVPMPIQQQAASGPVAWQSPGNGLTLGPPVATEGVSPQVSAGAAAAAANPWGVPPVHTSKQQQQQQQRHTSQQRHKQQQLVGAAATAPAAATAKGGSAAAAGGPLVEASVDPDPVTPCSAIVSCSSLAPMSDAAVTPPPCSSLQPTANHQQQRHHHDPITPAAQIVPAVSDGSLSQHGSAAVDFYRARYCSPPSVTSYPEGRPPTGPARPAPGAPVALTYVEQSPAGGSETTTAAANRVGGHAGGKTEPQAGSGLVTAAPGPPAGLGPVWGPAHERLARLHAWVLCSGSVACLQDEVSELLYLLACPPEVLLAADTDGGAAAKASAATAAAVGTSAAGARSADGRTELNWPLHVALQYSCAVLSRCGGLLSGLGHRLLAAVANCAAARLAAPALAAAADAAAQRRERSFARSRAVDALGGQRLLLVGPMLQSGNDMASGKSRSQEQQRRVSNRERCRDMFFAVVRQAAALISRGGDTGGLPEQPYAHAPGTPTAAAAGGGGGRGSLAEWLVPLRSQCLDVLQSLHPDNLPFFAELFTGCVLQAVATGESLVEGDLANLASRNPSKFQRLNQRMQQAPGQVLPQQSTPYHSGARGARTPNGYTDSSGFGAGGGGGRVHGGGGGGTPGPHSSTSSYGGGGGGFSHRGGGSGAAGGSGLPAGASAYGSGSGGYGALTAGSVGAAGLSGGAYGGPEGGGGGGGGPQPQSQPRDAFAVMARCAAMLQRLSYFPPPQRPYIFFLEAADNQSLISAVSRHMAGVLQAMLLKALGVSTAAAAMQAQVNGGGGCGAIEPSSAATVGPLGDHVVASGTLASYLAYLSVVHGAVRYGVALPRPALVAARRGNSGGGSGGDMAGCGQMLHSFSPPSLQTPRHPPLDVLQLLQVAEERGVLVHVVPCVAQYLYIITNGARIAAGTALDGGQPPQQATAADGGDAAGTGVADAAALQLPYLHAISARLRRLIACRALQPQQPGFCAAALCLRSAAEEALSHVAAAVAAAAEAAAADGRASAALPYDDEVCCSSQRSPRGSETGTGSRNDKDGAEWDARLARSLQENDGLVDSRLLELCCPAIEAASRVLQRAAAAAAKLLQHHPSAGGDGGAAAAAAAAAAAGSPSAAGAESRPLMPRRVPPAALVRLGAAAGGGGGGAAAAAAAVAIPESVAAVLSAPGPSPLQQALAQALLGQYSTGEHAVPMRDVVSYVTGVLAVNGAAAALELIVPQVASEHLTRLADAVRPVLQERVRRWQEDAAAAAASARATAADDQKRSKDAASSVEAADEGLTAVAAAAAAALPLLLPIHEAVAAAAKLADAATSAAIAGSLEAALPAVRRQLRENALRSLQALLPGTVPGEAVAAAAVLAAQSAEVACLQRLVAHVPTAVRSHMDEQCTAPVKEALDVLDGRTGCCAARATVATPILQAVPMARLTTARDDASVGIGTTATAAAPSPGSAARAAAIGSSGAPQLCLSTGPAAAVVVAATLPHSGRSTDLGSEECHGTCEDVDKAAAEAGRRLSDVIIELARRPTDPPLEEVVHLTAQCVGRAVALRLQSLPTQLPSSSSSSPAGGDTSGSGTADSDWLNGSAAATAAAAAQHLYSAVRGGELSAPSLERLLVRCLRAACATMTACGSTAPSWVARPPTAVSQQLPPPPPQHITAGAAAAAAMTVTAELDSGASILALLAEVSLGIVQRNADDSRNWTDVVWQPLPAVPLEEYEQDSESEDAAPPPSESELGSGSGPSASECISATTASASSSSTSCPAAAATAAAAAAALAARCAGLPPMLANLYHQLAAYARNVESLRMLRALRLALQRITMGHLTCLDGGRCPREGPPA</sequence>
<dbReference type="InParanoid" id="D8UI43"/>
<feature type="compositionally biased region" description="Acidic residues" evidence="1">
    <location>
        <begin position="2055"/>
        <end position="2065"/>
    </location>
</feature>
<feature type="region of interest" description="Disordered" evidence="1">
    <location>
        <begin position="154"/>
        <end position="344"/>
    </location>
</feature>
<dbReference type="eggNOG" id="ENOG502R77K">
    <property type="taxonomic scope" value="Eukaryota"/>
</dbReference>
<feature type="region of interest" description="Disordered" evidence="1">
    <location>
        <begin position="361"/>
        <end position="436"/>
    </location>
</feature>
<feature type="compositionally biased region" description="Polar residues" evidence="1">
    <location>
        <begin position="91"/>
        <end position="100"/>
    </location>
</feature>
<feature type="region of interest" description="Disordered" evidence="1">
    <location>
        <begin position="79"/>
        <end position="135"/>
    </location>
</feature>
<proteinExistence type="predicted"/>